<dbReference type="AlphaFoldDB" id="A0A9D4YTL7"/>
<comment type="caution">
    <text evidence="2">The sequence shown here is derived from an EMBL/GenBank/DDBJ whole genome shotgun (WGS) entry which is preliminary data.</text>
</comment>
<protein>
    <submittedName>
        <fullName evidence="2">Uncharacterized protein</fullName>
    </submittedName>
</protein>
<feature type="transmembrane region" description="Helical" evidence="1">
    <location>
        <begin position="132"/>
        <end position="153"/>
    </location>
</feature>
<dbReference type="OrthoDB" id="541275at2759"/>
<reference evidence="2" key="1">
    <citation type="journal article" date="2019" name="Plant J.">
        <title>Chlorella vulgaris genome assembly and annotation reveals the molecular basis for metabolic acclimation to high light conditions.</title>
        <authorList>
            <person name="Cecchin M."/>
            <person name="Marcolungo L."/>
            <person name="Rossato M."/>
            <person name="Girolomoni L."/>
            <person name="Cosentino E."/>
            <person name="Cuine S."/>
            <person name="Li-Beisson Y."/>
            <person name="Delledonne M."/>
            <person name="Ballottari M."/>
        </authorList>
    </citation>
    <scope>NUCLEOTIDE SEQUENCE</scope>
    <source>
        <strain evidence="2">211/11P</strain>
    </source>
</reference>
<proteinExistence type="predicted"/>
<keyword evidence="1" id="KW-0472">Membrane</keyword>
<feature type="transmembrane region" description="Helical" evidence="1">
    <location>
        <begin position="49"/>
        <end position="66"/>
    </location>
</feature>
<name>A0A9D4YTL7_CHLVU</name>
<keyword evidence="3" id="KW-1185">Reference proteome</keyword>
<dbReference type="EMBL" id="SIDB01000011">
    <property type="protein sequence ID" value="KAI3425923.1"/>
    <property type="molecule type" value="Genomic_DNA"/>
</dbReference>
<feature type="transmembrane region" description="Helical" evidence="1">
    <location>
        <begin position="7"/>
        <end position="29"/>
    </location>
</feature>
<accession>A0A9D4YTL7</accession>
<keyword evidence="1" id="KW-0812">Transmembrane</keyword>
<organism evidence="2 3">
    <name type="scientific">Chlorella vulgaris</name>
    <name type="common">Green alga</name>
    <dbReference type="NCBI Taxonomy" id="3077"/>
    <lineage>
        <taxon>Eukaryota</taxon>
        <taxon>Viridiplantae</taxon>
        <taxon>Chlorophyta</taxon>
        <taxon>core chlorophytes</taxon>
        <taxon>Trebouxiophyceae</taxon>
        <taxon>Chlorellales</taxon>
        <taxon>Chlorellaceae</taxon>
        <taxon>Chlorella clade</taxon>
        <taxon>Chlorella</taxon>
    </lineage>
</organism>
<dbReference type="Proteomes" id="UP001055712">
    <property type="component" value="Unassembled WGS sequence"/>
</dbReference>
<reference evidence="2" key="2">
    <citation type="submission" date="2020-11" db="EMBL/GenBank/DDBJ databases">
        <authorList>
            <person name="Cecchin M."/>
            <person name="Marcolungo L."/>
            <person name="Rossato M."/>
            <person name="Girolomoni L."/>
            <person name="Cosentino E."/>
            <person name="Cuine S."/>
            <person name="Li-Beisson Y."/>
            <person name="Delledonne M."/>
            <person name="Ballottari M."/>
        </authorList>
    </citation>
    <scope>NUCLEOTIDE SEQUENCE</scope>
    <source>
        <strain evidence="2">211/11P</strain>
        <tissue evidence="2">Whole cell</tissue>
    </source>
</reference>
<keyword evidence="1" id="KW-1133">Transmembrane helix</keyword>
<evidence type="ECO:0000313" key="3">
    <source>
        <dbReference type="Proteomes" id="UP001055712"/>
    </source>
</evidence>
<sequence length="222" mass="23664">MQNTELLVGDCLCLLAFALYKQITALIFLPNFPGWLAPLAFNPVRFLELFSFAATLMGTWVASGYLTGGYRYTATSDMRAAVSRTCFMWLVTMPVAAAQLVLLTAAEDVALVGDEGFAAALPLAASGPGEPFVTAAGVLGVMACWRAFYASYLDINSFRSMDAVRRDRQRDMETFADSLRAAMLLSLACCAVLQSLGGLVGEEQLEQMASSLVAHVSGGSGS</sequence>
<evidence type="ECO:0000313" key="2">
    <source>
        <dbReference type="EMBL" id="KAI3425923.1"/>
    </source>
</evidence>
<evidence type="ECO:0000256" key="1">
    <source>
        <dbReference type="SAM" id="Phobius"/>
    </source>
</evidence>
<feature type="transmembrane region" description="Helical" evidence="1">
    <location>
        <begin position="87"/>
        <end position="106"/>
    </location>
</feature>
<gene>
    <name evidence="2" type="ORF">D9Q98_007895</name>
</gene>